<organism evidence="2 3">
    <name type="scientific">Achromobacter anxifer</name>
    <dbReference type="NCBI Taxonomy" id="1287737"/>
    <lineage>
        <taxon>Bacteria</taxon>
        <taxon>Pseudomonadati</taxon>
        <taxon>Pseudomonadota</taxon>
        <taxon>Betaproteobacteria</taxon>
        <taxon>Burkholderiales</taxon>
        <taxon>Alcaligenaceae</taxon>
        <taxon>Achromobacter</taxon>
    </lineage>
</organism>
<keyword evidence="3" id="KW-1185">Reference proteome</keyword>
<name>A0A6S7CWZ3_9BURK</name>
<protein>
    <recommendedName>
        <fullName evidence="4">Phage tail protein E</fullName>
    </recommendedName>
</protein>
<accession>A0A6S7CWZ3</accession>
<evidence type="ECO:0000256" key="1">
    <source>
        <dbReference type="SAM" id="MobiDB-lite"/>
    </source>
</evidence>
<evidence type="ECO:0008006" key="4">
    <source>
        <dbReference type="Google" id="ProtNLM"/>
    </source>
</evidence>
<reference evidence="2 3" key="1">
    <citation type="submission" date="2020-04" db="EMBL/GenBank/DDBJ databases">
        <authorList>
            <person name="De Canck E."/>
        </authorList>
    </citation>
    <scope>NUCLEOTIDE SEQUENCE [LARGE SCALE GENOMIC DNA]</scope>
    <source>
        <strain evidence="2 3">LMG 26858</strain>
    </source>
</reference>
<dbReference type="AlphaFoldDB" id="A0A6S7CWZ3"/>
<dbReference type="RefSeq" id="WP_175206590.1">
    <property type="nucleotide sequence ID" value="NZ_CADILG010000009.1"/>
</dbReference>
<dbReference type="Pfam" id="PF10109">
    <property type="entry name" value="Phage_TAC_7"/>
    <property type="match status" value="1"/>
</dbReference>
<dbReference type="InterPro" id="IPR019289">
    <property type="entry name" value="Phage_tail_E/E"/>
</dbReference>
<evidence type="ECO:0000313" key="2">
    <source>
        <dbReference type="EMBL" id="CAB3850303.1"/>
    </source>
</evidence>
<gene>
    <name evidence="2" type="ORF">LMG26858_01672</name>
</gene>
<feature type="compositionally biased region" description="Polar residues" evidence="1">
    <location>
        <begin position="1"/>
        <end position="14"/>
    </location>
</feature>
<dbReference type="EMBL" id="CADILG010000009">
    <property type="protein sequence ID" value="CAB3850303.1"/>
    <property type="molecule type" value="Genomic_DNA"/>
</dbReference>
<dbReference type="Proteomes" id="UP000494117">
    <property type="component" value="Unassembled WGS sequence"/>
</dbReference>
<evidence type="ECO:0000313" key="3">
    <source>
        <dbReference type="Proteomes" id="UP000494117"/>
    </source>
</evidence>
<feature type="region of interest" description="Disordered" evidence="1">
    <location>
        <begin position="1"/>
        <end position="20"/>
    </location>
</feature>
<proteinExistence type="predicted"/>
<sequence>MTKATNTTESTDPQQLAAVQPAVNPDVQVVPLDYPIKRSSGDITQLIIRKPKAGALRGVTLMAVAQIDVKALETVLPRICEPILAPAEIVNMDPADLMSVGATVASFFLSKADKSAFQTS</sequence>